<evidence type="ECO:0000256" key="2">
    <source>
        <dbReference type="SAM" id="MobiDB-lite"/>
    </source>
</evidence>
<dbReference type="Proteomes" id="UP000318298">
    <property type="component" value="Segment"/>
</dbReference>
<dbReference type="Pfam" id="PF19263">
    <property type="entry name" value="DUF5906"/>
    <property type="match status" value="1"/>
</dbReference>
<dbReference type="InterPro" id="IPR015330">
    <property type="entry name" value="DNA_primase/pol_bifunc_N"/>
</dbReference>
<feature type="coiled-coil region" evidence="1">
    <location>
        <begin position="320"/>
        <end position="347"/>
    </location>
</feature>
<feature type="region of interest" description="Disordered" evidence="2">
    <location>
        <begin position="215"/>
        <end position="235"/>
    </location>
</feature>
<accession>A0A514A043</accession>
<evidence type="ECO:0008006" key="7">
    <source>
        <dbReference type="Google" id="ProtNLM"/>
    </source>
</evidence>
<evidence type="ECO:0000256" key="1">
    <source>
        <dbReference type="SAM" id="Coils"/>
    </source>
</evidence>
<reference evidence="5 6" key="1">
    <citation type="submission" date="2019-04" db="EMBL/GenBank/DDBJ databases">
        <title>Novel bacteriophages capable of disrupting biofilms from clinical strains of Aeromonas hydrophila with intrinsic antibiotic resistance.</title>
        <authorList>
            <person name="Kabwe M."/>
            <person name="Brown T.L."/>
            <person name="Speirs L."/>
            <person name="Ku H."/>
            <person name="Leach M."/>
            <person name="Chan H.T."/>
            <person name="Petrovski S."/>
            <person name="Lock P."/>
            <person name="Tucci J."/>
        </authorList>
    </citation>
    <scope>NUCLEOTIDE SEQUENCE [LARGE SCALE GENOMIC DNA]</scope>
</reference>
<evidence type="ECO:0000259" key="4">
    <source>
        <dbReference type="Pfam" id="PF19263"/>
    </source>
</evidence>
<feature type="domain" description="DNA primase/polymerase bifunctional N-terminal" evidence="3">
    <location>
        <begin position="12"/>
        <end position="168"/>
    </location>
</feature>
<organism evidence="5 6">
    <name type="scientific">Aeromonas phage LAh_7</name>
    <dbReference type="NCBI Taxonomy" id="2591031"/>
    <lineage>
        <taxon>Viruses</taxon>
        <taxon>Duplodnaviria</taxon>
        <taxon>Heunggongvirae</taxon>
        <taxon>Uroviricota</taxon>
        <taxon>Caudoviricetes</taxon>
        <taxon>Casjensviridae</taxon>
        <taxon>Sharonstreetvirus</taxon>
        <taxon>Sharonstreetvirus LAh7</taxon>
    </lineage>
</organism>
<evidence type="ECO:0000313" key="5">
    <source>
        <dbReference type="EMBL" id="QDH46644.1"/>
    </source>
</evidence>
<dbReference type="InterPro" id="IPR045455">
    <property type="entry name" value="NrS-1_pol-like_helicase"/>
</dbReference>
<evidence type="ECO:0000259" key="3">
    <source>
        <dbReference type="Pfam" id="PF09250"/>
    </source>
</evidence>
<keyword evidence="1" id="KW-0175">Coiled coil</keyword>
<gene>
    <name evidence="5" type="ORF">LAh7_74</name>
</gene>
<name>A0A514A043_9CAUD</name>
<sequence length="893" mass="101470">MTNWIKDYGSELVSRGYTIIPIIPFDAQHGSAGKAPALKDWRDVRADRKMVRQWAKTKPRNGIGINTTYNPAVDIDTLDEEAAEFMISYIEENFGFAPIRIGRPPKALMMFKATEAFTKVKSCQWVDPDAPLNAKGKPVLQAVEVLADGEQFVAFGIHPNTKKPYFWRGVDSPVTLDGDFDLIELSLTDARVICDEFDRWIQLNRPHWVKEQRPMRGRPVVGPDDWTDSDIDPDDENGLDDDDIAAISGLQWVGTAEELEAFLADFPNEGGYDDWIRIIAAIRSAEREDDEFRELALEWSRKSEMHDDAYFDMKWEGGKFQRVLGEVANLNRIVENAEKERGRIEGNALLKEEVIPAFQAARTMEEWMAAAARMREAATFGIQREAAAKLAVEAFNKISDVKLHAKDIMKHLAFDWSKAQPPVWLRPWVYLGGAHKMYNRISGAERIPQAFDAEYLPEVAELGTTPMIFARKHRPVMAVEKVVYRPLQHGDLEGNLRDELCMIDDPDVFLEDGKTYLNSFKPKTIPPVKADEDLTPNDHRAIDVVSNFFRVQFPDAQEYRHWMDWCSYLVSKPGHRINYMPLILGGESSGKTIIKKMFQALLGEENVDTVTNEVVHKTFSYWASGSILKVIEEVQAADGSGGYDLLNKLKEPITNDRLMVEHKSRDGVQIVNTATWLGFTNDPAALPLGADSSRYLVLSSRFRTRAMADAYLVDNPRFFKDFEIAFTKHAPALRNFFAKWQRLPTFDASRRAPDTASTRQMRESSVPEALLSIRDAIENDRYIGISADLINLGALKQLYQDSREKPAPRRLARLMSELGYAPVVSGEPTQVSTGDYRGVVYAREPEKWRDGGYADRGLIKKHFDAHAKKVQKAQDAWEMQEAENQEEYDDEEI</sequence>
<feature type="compositionally biased region" description="Acidic residues" evidence="2">
    <location>
        <begin position="878"/>
        <end position="893"/>
    </location>
</feature>
<feature type="compositionally biased region" description="Acidic residues" evidence="2">
    <location>
        <begin position="225"/>
        <end position="235"/>
    </location>
</feature>
<feature type="domain" description="NrS-1 polymerase-like helicase" evidence="4">
    <location>
        <begin position="585"/>
        <end position="693"/>
    </location>
</feature>
<proteinExistence type="predicted"/>
<feature type="region of interest" description="Disordered" evidence="2">
    <location>
        <begin position="872"/>
        <end position="893"/>
    </location>
</feature>
<keyword evidence="6" id="KW-1185">Reference proteome</keyword>
<protein>
    <recommendedName>
        <fullName evidence="7">DNA primase</fullName>
    </recommendedName>
</protein>
<dbReference type="Pfam" id="PF09250">
    <property type="entry name" value="Prim-Pol"/>
    <property type="match status" value="1"/>
</dbReference>
<evidence type="ECO:0000313" key="6">
    <source>
        <dbReference type="Proteomes" id="UP000318298"/>
    </source>
</evidence>
<dbReference type="EMBL" id="MK838113">
    <property type="protein sequence ID" value="QDH46644.1"/>
    <property type="molecule type" value="Genomic_DNA"/>
</dbReference>